<protein>
    <submittedName>
        <fullName evidence="2">Uncharacterized protein</fullName>
    </submittedName>
</protein>
<accession>A0A1I2D4P8</accession>
<keyword evidence="1" id="KW-0472">Membrane</keyword>
<evidence type="ECO:0000313" key="2">
    <source>
        <dbReference type="EMBL" id="SFE75465.1"/>
    </source>
</evidence>
<dbReference type="AlphaFoldDB" id="A0A1I2D4P8"/>
<dbReference type="EMBL" id="FONT01000003">
    <property type="protein sequence ID" value="SFE75465.1"/>
    <property type="molecule type" value="Genomic_DNA"/>
</dbReference>
<organism evidence="2 3">
    <name type="scientific">Alteribacillus iranensis</name>
    <dbReference type="NCBI Taxonomy" id="930128"/>
    <lineage>
        <taxon>Bacteria</taxon>
        <taxon>Bacillati</taxon>
        <taxon>Bacillota</taxon>
        <taxon>Bacilli</taxon>
        <taxon>Bacillales</taxon>
        <taxon>Bacillaceae</taxon>
        <taxon>Alteribacillus</taxon>
    </lineage>
</organism>
<keyword evidence="1" id="KW-1133">Transmembrane helix</keyword>
<evidence type="ECO:0000313" key="3">
    <source>
        <dbReference type="Proteomes" id="UP000199516"/>
    </source>
</evidence>
<reference evidence="2 3" key="1">
    <citation type="submission" date="2016-10" db="EMBL/GenBank/DDBJ databases">
        <authorList>
            <person name="de Groot N.N."/>
        </authorList>
    </citation>
    <scope>NUCLEOTIDE SEQUENCE [LARGE SCALE GENOMIC DNA]</scope>
    <source>
        <strain evidence="2 3">DSM 23995</strain>
    </source>
</reference>
<proteinExistence type="predicted"/>
<keyword evidence="3" id="KW-1185">Reference proteome</keyword>
<sequence length="34" mass="3858">MTTTMIGMLLVLFAVTTLFYYVKEGKNERKSPSS</sequence>
<keyword evidence="1" id="KW-0812">Transmembrane</keyword>
<gene>
    <name evidence="2" type="ORF">SAMN05192532_103407</name>
</gene>
<feature type="transmembrane region" description="Helical" evidence="1">
    <location>
        <begin position="6"/>
        <end position="22"/>
    </location>
</feature>
<dbReference type="Proteomes" id="UP000199516">
    <property type="component" value="Unassembled WGS sequence"/>
</dbReference>
<evidence type="ECO:0000256" key="1">
    <source>
        <dbReference type="SAM" id="Phobius"/>
    </source>
</evidence>
<name>A0A1I2D4P8_9BACI</name>